<dbReference type="InterPro" id="IPR050955">
    <property type="entry name" value="Plant_Biomass_Hydrol_Est"/>
</dbReference>
<dbReference type="InterPro" id="IPR029058">
    <property type="entry name" value="AB_hydrolase_fold"/>
</dbReference>
<dbReference type="Pfam" id="PF10503">
    <property type="entry name" value="Esterase_PHB"/>
    <property type="match status" value="1"/>
</dbReference>
<protein>
    <recommendedName>
        <fullName evidence="6">Polyhydroxybutyrate depolymerase</fullName>
    </recommendedName>
</protein>
<name>A0A2U3QCT9_9BRAD</name>
<evidence type="ECO:0008006" key="6">
    <source>
        <dbReference type="Google" id="ProtNLM"/>
    </source>
</evidence>
<dbReference type="Proteomes" id="UP000246085">
    <property type="component" value="Chromosome BRAD3257"/>
</dbReference>
<dbReference type="KEGG" id="bvz:BRAD3257_8575"/>
<dbReference type="EMBL" id="LS398110">
    <property type="protein sequence ID" value="SPP99160.1"/>
    <property type="molecule type" value="Genomic_DNA"/>
</dbReference>
<evidence type="ECO:0000256" key="2">
    <source>
        <dbReference type="ARBA" id="ARBA00022801"/>
    </source>
</evidence>
<evidence type="ECO:0000313" key="4">
    <source>
        <dbReference type="EMBL" id="SPP99160.1"/>
    </source>
</evidence>
<proteinExistence type="predicted"/>
<dbReference type="SUPFAM" id="SSF53474">
    <property type="entry name" value="alpha/beta-Hydrolases"/>
    <property type="match status" value="1"/>
</dbReference>
<feature type="signal peptide" evidence="3">
    <location>
        <begin position="1"/>
        <end position="31"/>
    </location>
</feature>
<dbReference type="AlphaFoldDB" id="A0A2U3QCT9"/>
<dbReference type="InterPro" id="IPR010126">
    <property type="entry name" value="Esterase_phb"/>
</dbReference>
<feature type="chain" id="PRO_5015788033" description="Polyhydroxybutyrate depolymerase" evidence="3">
    <location>
        <begin position="32"/>
        <end position="314"/>
    </location>
</feature>
<evidence type="ECO:0000256" key="1">
    <source>
        <dbReference type="ARBA" id="ARBA00022729"/>
    </source>
</evidence>
<evidence type="ECO:0000313" key="5">
    <source>
        <dbReference type="Proteomes" id="UP000246085"/>
    </source>
</evidence>
<dbReference type="GO" id="GO:0016787">
    <property type="term" value="F:hydrolase activity"/>
    <property type="evidence" value="ECO:0007669"/>
    <property type="project" value="UniProtKB-KW"/>
</dbReference>
<dbReference type="Gene3D" id="3.40.50.1820">
    <property type="entry name" value="alpha/beta hydrolase"/>
    <property type="match status" value="1"/>
</dbReference>
<evidence type="ECO:0000256" key="3">
    <source>
        <dbReference type="SAM" id="SignalP"/>
    </source>
</evidence>
<accession>A0A2U3QCT9</accession>
<dbReference type="PANTHER" id="PTHR43037">
    <property type="entry name" value="UNNAMED PRODUCT-RELATED"/>
    <property type="match status" value="1"/>
</dbReference>
<dbReference type="PANTHER" id="PTHR43037:SF1">
    <property type="entry name" value="BLL1128 PROTEIN"/>
    <property type="match status" value="1"/>
</dbReference>
<reference evidence="4 5" key="1">
    <citation type="submission" date="2018-03" db="EMBL/GenBank/DDBJ databases">
        <authorList>
            <person name="Gully D."/>
        </authorList>
    </citation>
    <scope>NUCLEOTIDE SEQUENCE [LARGE SCALE GENOMIC DNA]</scope>
    <source>
        <strain evidence="4">ORS3257</strain>
    </source>
</reference>
<keyword evidence="1 3" id="KW-0732">Signal</keyword>
<gene>
    <name evidence="4" type="ORF">BRAD3257_8575</name>
</gene>
<dbReference type="GO" id="GO:0005576">
    <property type="term" value="C:extracellular region"/>
    <property type="evidence" value="ECO:0007669"/>
    <property type="project" value="InterPro"/>
</dbReference>
<keyword evidence="2" id="KW-0378">Hydrolase</keyword>
<organism evidence="4 5">
    <name type="scientific">Bradyrhizobium vignae</name>
    <dbReference type="NCBI Taxonomy" id="1549949"/>
    <lineage>
        <taxon>Bacteria</taxon>
        <taxon>Pseudomonadati</taxon>
        <taxon>Pseudomonadota</taxon>
        <taxon>Alphaproteobacteria</taxon>
        <taxon>Hyphomicrobiales</taxon>
        <taxon>Nitrobacteraceae</taxon>
        <taxon>Bradyrhizobium</taxon>
    </lineage>
</organism>
<sequence>MIPIMAWMIRRALHVALFWLAVICCFSPAWADTVDVNGVKRSYTAQLPAKKPAPLVIVLHGKTQRGADMVARTAWPQLARREGLAVVFPDGLNHAWADARTKAGPALRGPPEGTDDVAFITKLVEKLVADGTADPKRVYVTGISNGGAMAMTLACARADLFAAAASVIMNLTDEAAVTCHPSRPLPMLLMNGTADPLVPYEGGHGSSYFAADGFWSTEETLAFWRRLNGCETDDAGVTDLPDRAPADQSTVTRISSRCPTGHDVVLYRINHGGHRMPGFAPDARFPKVARSLLGPQNGDIDGAETIWAFFSQFP</sequence>